<name>A0A9Q0J496_9ROSI</name>
<evidence type="ECO:0000256" key="6">
    <source>
        <dbReference type="RuleBase" id="RU367044"/>
    </source>
</evidence>
<comment type="similarity">
    <text evidence="2 6">Belongs to the plant self-incompatibility (S1) protein family.</text>
</comment>
<reference evidence="8" key="2">
    <citation type="journal article" date="2023" name="Plants (Basel)">
        <title>Annotation of the Turnera subulata (Passifloraceae) Draft Genome Reveals the S-Locus Evolved after the Divergence of Turneroideae from Passifloroideae in a Stepwise Manner.</title>
        <authorList>
            <person name="Henning P.M."/>
            <person name="Roalson E.H."/>
            <person name="Mir W."/>
            <person name="McCubbin A.G."/>
            <person name="Shore J.S."/>
        </authorList>
    </citation>
    <scope>NUCLEOTIDE SEQUENCE</scope>
    <source>
        <strain evidence="8">F60SS</strain>
    </source>
</reference>
<feature type="transmembrane region" description="Helical" evidence="7">
    <location>
        <begin position="12"/>
        <end position="32"/>
    </location>
</feature>
<evidence type="ECO:0000256" key="2">
    <source>
        <dbReference type="ARBA" id="ARBA00005581"/>
    </source>
</evidence>
<evidence type="ECO:0000256" key="5">
    <source>
        <dbReference type="ARBA" id="ARBA00022729"/>
    </source>
</evidence>
<gene>
    <name evidence="8" type="ORF">Tsubulata_021262</name>
</gene>
<keyword evidence="7" id="KW-0472">Membrane</keyword>
<evidence type="ECO:0000256" key="3">
    <source>
        <dbReference type="ARBA" id="ARBA00022471"/>
    </source>
</evidence>
<dbReference type="GO" id="GO:0005576">
    <property type="term" value="C:extracellular region"/>
    <property type="evidence" value="ECO:0007669"/>
    <property type="project" value="UniProtKB-SubCell"/>
</dbReference>
<evidence type="ECO:0000256" key="4">
    <source>
        <dbReference type="ARBA" id="ARBA00022525"/>
    </source>
</evidence>
<keyword evidence="7" id="KW-1133">Transmembrane helix</keyword>
<accession>A0A9Q0J496</accession>
<sequence length="153" mass="17826">MSPARPKGAATSTVLVISIILLTCKFSFGFYLGKRNIQIVNRLENGPNLRIHCWSEDESLGTRILPTKASFQWTFLDVPFLRPTDYKCDMEFNHGGKPRRGRFVVYDSSRKIRRRDCYEDCMWGVGIYGLYAFDVEEDAWDYEIPWPSKNRIT</sequence>
<dbReference type="PANTHER" id="PTHR31232:SF32">
    <property type="entry name" value="S-PROTEIN HOMOLOG"/>
    <property type="match status" value="1"/>
</dbReference>
<proteinExistence type="inferred from homology"/>
<dbReference type="EMBL" id="JAKUCV010006333">
    <property type="protein sequence ID" value="KAJ4827788.1"/>
    <property type="molecule type" value="Genomic_DNA"/>
</dbReference>
<evidence type="ECO:0000313" key="9">
    <source>
        <dbReference type="Proteomes" id="UP001141552"/>
    </source>
</evidence>
<keyword evidence="4 6" id="KW-0964">Secreted</keyword>
<reference evidence="8" key="1">
    <citation type="submission" date="2022-02" db="EMBL/GenBank/DDBJ databases">
        <authorList>
            <person name="Henning P.M."/>
            <person name="McCubbin A.G."/>
            <person name="Shore J.S."/>
        </authorList>
    </citation>
    <scope>NUCLEOTIDE SEQUENCE</scope>
    <source>
        <strain evidence="8">F60SS</strain>
        <tissue evidence="8">Leaves</tissue>
    </source>
</reference>
<evidence type="ECO:0000256" key="1">
    <source>
        <dbReference type="ARBA" id="ARBA00004613"/>
    </source>
</evidence>
<organism evidence="8 9">
    <name type="scientific">Turnera subulata</name>
    <dbReference type="NCBI Taxonomy" id="218843"/>
    <lineage>
        <taxon>Eukaryota</taxon>
        <taxon>Viridiplantae</taxon>
        <taxon>Streptophyta</taxon>
        <taxon>Embryophyta</taxon>
        <taxon>Tracheophyta</taxon>
        <taxon>Spermatophyta</taxon>
        <taxon>Magnoliopsida</taxon>
        <taxon>eudicotyledons</taxon>
        <taxon>Gunneridae</taxon>
        <taxon>Pentapetalae</taxon>
        <taxon>rosids</taxon>
        <taxon>fabids</taxon>
        <taxon>Malpighiales</taxon>
        <taxon>Passifloraceae</taxon>
        <taxon>Turnera</taxon>
    </lineage>
</organism>
<comment type="caution">
    <text evidence="8">The sequence shown here is derived from an EMBL/GenBank/DDBJ whole genome shotgun (WGS) entry which is preliminary data.</text>
</comment>
<keyword evidence="7" id="KW-0812">Transmembrane</keyword>
<dbReference type="PANTHER" id="PTHR31232">
    <property type="match status" value="1"/>
</dbReference>
<evidence type="ECO:0000256" key="7">
    <source>
        <dbReference type="SAM" id="Phobius"/>
    </source>
</evidence>
<dbReference type="Proteomes" id="UP001141552">
    <property type="component" value="Unassembled WGS sequence"/>
</dbReference>
<comment type="subcellular location">
    <subcellularLocation>
        <location evidence="1 6">Secreted</location>
    </subcellularLocation>
</comment>
<keyword evidence="5" id="KW-0732">Signal</keyword>
<keyword evidence="3 6" id="KW-0713">Self-incompatibility</keyword>
<protein>
    <recommendedName>
        <fullName evidence="6">S-protein homolog</fullName>
    </recommendedName>
</protein>
<dbReference type="InterPro" id="IPR010264">
    <property type="entry name" value="Self-incomp_S1"/>
</dbReference>
<dbReference type="OrthoDB" id="809398at2759"/>
<dbReference type="Pfam" id="PF05938">
    <property type="entry name" value="Self-incomp_S1"/>
    <property type="match status" value="1"/>
</dbReference>
<dbReference type="AlphaFoldDB" id="A0A9Q0J496"/>
<dbReference type="GO" id="GO:0060320">
    <property type="term" value="P:rejection of self pollen"/>
    <property type="evidence" value="ECO:0007669"/>
    <property type="project" value="UniProtKB-KW"/>
</dbReference>
<keyword evidence="9" id="KW-1185">Reference proteome</keyword>
<evidence type="ECO:0000313" key="8">
    <source>
        <dbReference type="EMBL" id="KAJ4827788.1"/>
    </source>
</evidence>